<protein>
    <submittedName>
        <fullName evidence="2">Uncharacterized protein</fullName>
    </submittedName>
</protein>
<proteinExistence type="predicted"/>
<dbReference type="AlphaFoldDB" id="A0AAE0L0M6"/>
<evidence type="ECO:0000256" key="1">
    <source>
        <dbReference type="SAM" id="MobiDB-lite"/>
    </source>
</evidence>
<keyword evidence="3" id="KW-1185">Reference proteome</keyword>
<feature type="region of interest" description="Disordered" evidence="1">
    <location>
        <begin position="58"/>
        <end position="115"/>
    </location>
</feature>
<evidence type="ECO:0000313" key="3">
    <source>
        <dbReference type="Proteomes" id="UP001190700"/>
    </source>
</evidence>
<dbReference type="EMBL" id="LGRX02012351">
    <property type="protein sequence ID" value="KAK3267542.1"/>
    <property type="molecule type" value="Genomic_DNA"/>
</dbReference>
<feature type="compositionally biased region" description="Low complexity" evidence="1">
    <location>
        <begin position="102"/>
        <end position="115"/>
    </location>
</feature>
<dbReference type="Proteomes" id="UP001190700">
    <property type="component" value="Unassembled WGS sequence"/>
</dbReference>
<name>A0AAE0L0M6_9CHLO</name>
<evidence type="ECO:0000313" key="2">
    <source>
        <dbReference type="EMBL" id="KAK3267542.1"/>
    </source>
</evidence>
<gene>
    <name evidence="2" type="ORF">CYMTET_23908</name>
</gene>
<organism evidence="2 3">
    <name type="scientific">Cymbomonas tetramitiformis</name>
    <dbReference type="NCBI Taxonomy" id="36881"/>
    <lineage>
        <taxon>Eukaryota</taxon>
        <taxon>Viridiplantae</taxon>
        <taxon>Chlorophyta</taxon>
        <taxon>Pyramimonadophyceae</taxon>
        <taxon>Pyramimonadales</taxon>
        <taxon>Pyramimonadaceae</taxon>
        <taxon>Cymbomonas</taxon>
    </lineage>
</organism>
<feature type="region of interest" description="Disordered" evidence="1">
    <location>
        <begin position="134"/>
        <end position="171"/>
    </location>
</feature>
<reference evidence="2 3" key="1">
    <citation type="journal article" date="2015" name="Genome Biol. Evol.">
        <title>Comparative Genomics of a Bacterivorous Green Alga Reveals Evolutionary Causalities and Consequences of Phago-Mixotrophic Mode of Nutrition.</title>
        <authorList>
            <person name="Burns J.A."/>
            <person name="Paasch A."/>
            <person name="Narechania A."/>
            <person name="Kim E."/>
        </authorList>
    </citation>
    <scope>NUCLEOTIDE SEQUENCE [LARGE SCALE GENOMIC DNA]</scope>
    <source>
        <strain evidence="2 3">PLY_AMNH</strain>
    </source>
</reference>
<sequence length="171" mass="18470">GGWVAEGWQYLVLKSDPNLAQGALKAERSLDSLLDARNALGGANWSWAPQETIQIQRSPLSNHHQHQHSGPFGSVHPSLPGLPSPFVYDTPEDDERGRGRMRSTGTRTSSLSPVKLESLLESSEHEQLLSRQNASAIWTLPPSTSTPVSGTIRLAPLPNRGAPVDLPSDGQ</sequence>
<accession>A0AAE0L0M6</accession>
<feature type="compositionally biased region" description="Polar residues" evidence="1">
    <location>
        <begin position="134"/>
        <end position="149"/>
    </location>
</feature>
<comment type="caution">
    <text evidence="2">The sequence shown here is derived from an EMBL/GenBank/DDBJ whole genome shotgun (WGS) entry which is preliminary data.</text>
</comment>
<feature type="non-terminal residue" evidence="2">
    <location>
        <position position="1"/>
    </location>
</feature>